<evidence type="ECO:0000313" key="1">
    <source>
        <dbReference type="EMBL" id="KAL3403008.1"/>
    </source>
</evidence>
<proteinExistence type="predicted"/>
<name>A0ABD2XD29_9HYME</name>
<keyword evidence="2" id="KW-1185">Reference proteome</keyword>
<dbReference type="EMBL" id="JBJJXI010000032">
    <property type="protein sequence ID" value="KAL3403008.1"/>
    <property type="molecule type" value="Genomic_DNA"/>
</dbReference>
<comment type="caution">
    <text evidence="1">The sequence shown here is derived from an EMBL/GenBank/DDBJ whole genome shotgun (WGS) entry which is preliminary data.</text>
</comment>
<reference evidence="1 2" key="1">
    <citation type="journal article" date="2024" name="bioRxiv">
        <title>A reference genome for Trichogramma kaykai: A tiny desert-dwelling parasitoid wasp with competing sex-ratio distorters.</title>
        <authorList>
            <person name="Culotta J."/>
            <person name="Lindsey A.R."/>
        </authorList>
    </citation>
    <scope>NUCLEOTIDE SEQUENCE [LARGE SCALE GENOMIC DNA]</scope>
    <source>
        <strain evidence="1 2">KSX58</strain>
    </source>
</reference>
<organism evidence="1 2">
    <name type="scientific">Trichogramma kaykai</name>
    <dbReference type="NCBI Taxonomy" id="54128"/>
    <lineage>
        <taxon>Eukaryota</taxon>
        <taxon>Metazoa</taxon>
        <taxon>Ecdysozoa</taxon>
        <taxon>Arthropoda</taxon>
        <taxon>Hexapoda</taxon>
        <taxon>Insecta</taxon>
        <taxon>Pterygota</taxon>
        <taxon>Neoptera</taxon>
        <taxon>Endopterygota</taxon>
        <taxon>Hymenoptera</taxon>
        <taxon>Apocrita</taxon>
        <taxon>Proctotrupomorpha</taxon>
        <taxon>Chalcidoidea</taxon>
        <taxon>Trichogrammatidae</taxon>
        <taxon>Trichogramma</taxon>
    </lineage>
</organism>
<evidence type="ECO:0000313" key="2">
    <source>
        <dbReference type="Proteomes" id="UP001627154"/>
    </source>
</evidence>
<sequence length="283" mass="33193">MDCWTNNINWTSTATGIETFQTSIIINQEFFFDKDNADAIINLREYLIFNVIQEEHLEDALVLANILQGWMKRFVGRIIMDSELETFKRTILTFKIDHLKSVNLYRINRGVLLVVCVEYLLYPGKFDQEYEKIYRGNEHKATEAYNKLCNYPEQTPQDNKTVESARSFFECERFFLEEKCLETIRRYLRSIKIDPEEFLFIKNSSIRVINANASRMDTIDDMNQPISPENDSKFPPPKTVLSSLVSFVPPQVVSKKVNHVFSERYSPDQIALARMFDTNFWSA</sequence>
<accession>A0ABD2XD29</accession>
<dbReference type="AlphaFoldDB" id="A0ABD2XD29"/>
<protein>
    <submittedName>
        <fullName evidence="1">Uncharacterized protein</fullName>
    </submittedName>
</protein>
<gene>
    <name evidence="1" type="ORF">TKK_004156</name>
</gene>
<dbReference type="Proteomes" id="UP001627154">
    <property type="component" value="Unassembled WGS sequence"/>
</dbReference>